<feature type="transmembrane region" description="Helical" evidence="1">
    <location>
        <begin position="35"/>
        <end position="54"/>
    </location>
</feature>
<protein>
    <submittedName>
        <fullName evidence="2">Predicted membrane protein</fullName>
    </submittedName>
</protein>
<feature type="transmembrane region" description="Helical" evidence="1">
    <location>
        <begin position="193"/>
        <end position="211"/>
    </location>
</feature>
<feature type="transmembrane region" description="Helical" evidence="1">
    <location>
        <begin position="12"/>
        <end position="29"/>
    </location>
</feature>
<dbReference type="RefSeq" id="WP_004819531.1">
    <property type="nucleotide sequence ID" value="NZ_UGTH01000001.1"/>
</dbReference>
<gene>
    <name evidence="2" type="ORF">NCTC11088_00734</name>
</gene>
<sequence>MNRETTSTLKKLMIYILIYIALSSVIIYFNINKRYLIFNAGLSFIPYIVSGFTLSKKDSALFVLLGLFVSVIFYPNAIYMFTDFIHIKTSDYYKIIGGEVVYVMEAINWIKLGAEVCIITLSMVLSFESFINILKIMRCRGHKIAELILLIVASAGTSLAVYIGRFLRFNSWDIFKIHTIVSDILNNISTNDYYLLGAFAVIHFIIMLTLFNMKQN</sequence>
<accession>A0A379DBL8</accession>
<feature type="transmembrane region" description="Helical" evidence="1">
    <location>
        <begin position="144"/>
        <end position="163"/>
    </location>
</feature>
<evidence type="ECO:0000313" key="3">
    <source>
        <dbReference type="Proteomes" id="UP000254777"/>
    </source>
</evidence>
<dbReference type="InterPro" id="IPR009793">
    <property type="entry name" value="DUF1361"/>
</dbReference>
<keyword evidence="1" id="KW-1133">Transmembrane helix</keyword>
<keyword evidence="1" id="KW-0472">Membrane</keyword>
<keyword evidence="1" id="KW-0812">Transmembrane</keyword>
<feature type="transmembrane region" description="Helical" evidence="1">
    <location>
        <begin position="112"/>
        <end position="132"/>
    </location>
</feature>
<dbReference type="EMBL" id="UGTH01000001">
    <property type="protein sequence ID" value="SUB74972.1"/>
    <property type="molecule type" value="Genomic_DNA"/>
</dbReference>
<name>A0A379DBL8_9FIRM</name>
<evidence type="ECO:0000256" key="1">
    <source>
        <dbReference type="SAM" id="Phobius"/>
    </source>
</evidence>
<proteinExistence type="predicted"/>
<feature type="transmembrane region" description="Helical" evidence="1">
    <location>
        <begin position="61"/>
        <end position="81"/>
    </location>
</feature>
<dbReference type="Pfam" id="PF07099">
    <property type="entry name" value="DUF1361"/>
    <property type="match status" value="1"/>
</dbReference>
<reference evidence="2 3" key="1">
    <citation type="submission" date="2018-06" db="EMBL/GenBank/DDBJ databases">
        <authorList>
            <consortium name="Pathogen Informatics"/>
            <person name="Doyle S."/>
        </authorList>
    </citation>
    <scope>NUCLEOTIDE SEQUENCE [LARGE SCALE GENOMIC DNA]</scope>
    <source>
        <strain evidence="2 3">NCTC11088</strain>
    </source>
</reference>
<evidence type="ECO:0000313" key="2">
    <source>
        <dbReference type="EMBL" id="SUB74972.1"/>
    </source>
</evidence>
<organism evidence="2 3">
    <name type="scientific">Peptoniphilus indolicus</name>
    <dbReference type="NCBI Taxonomy" id="33030"/>
    <lineage>
        <taxon>Bacteria</taxon>
        <taxon>Bacillati</taxon>
        <taxon>Bacillota</taxon>
        <taxon>Tissierellia</taxon>
        <taxon>Tissierellales</taxon>
        <taxon>Peptoniphilaceae</taxon>
        <taxon>Peptoniphilus</taxon>
    </lineage>
</organism>
<dbReference type="AlphaFoldDB" id="A0A379DBL8"/>
<dbReference type="Proteomes" id="UP000254777">
    <property type="component" value="Unassembled WGS sequence"/>
</dbReference>